<keyword evidence="1" id="KW-0812">Transmembrane</keyword>
<protein>
    <submittedName>
        <fullName evidence="2">Uncharacterized protein</fullName>
    </submittedName>
</protein>
<keyword evidence="1" id="KW-0472">Membrane</keyword>
<dbReference type="Proteomes" id="UP000702209">
    <property type="component" value="Unassembled WGS sequence"/>
</dbReference>
<comment type="caution">
    <text evidence="2">The sequence shown here is derived from an EMBL/GenBank/DDBJ whole genome shotgun (WGS) entry which is preliminary data.</text>
</comment>
<keyword evidence="1" id="KW-1133">Transmembrane helix</keyword>
<dbReference type="RefSeq" id="WP_195133261.1">
    <property type="nucleotide sequence ID" value="NZ_JADLQX010000036.1"/>
</dbReference>
<sequence>MHETAPDTRRAAPWHLWGVGALFVLLNLGGAYDYVMALSENADYFRSQNYNNEQIQYFTDYPALPAIFWSIGVWGGLLAAILLLLRTRWTLPIAMTGLAGQVILDILTFGFRDRWQILGPRLALFDLGVLLLTAGFVFYCRTLVSRRILR</sequence>
<proteinExistence type="predicted"/>
<evidence type="ECO:0000313" key="3">
    <source>
        <dbReference type="Proteomes" id="UP000702209"/>
    </source>
</evidence>
<evidence type="ECO:0000256" key="1">
    <source>
        <dbReference type="SAM" id="Phobius"/>
    </source>
</evidence>
<feature type="transmembrane region" description="Helical" evidence="1">
    <location>
        <begin position="66"/>
        <end position="85"/>
    </location>
</feature>
<gene>
    <name evidence="2" type="ORF">IU459_31660</name>
</gene>
<dbReference type="EMBL" id="JADLQX010000036">
    <property type="protein sequence ID" value="MBF6302068.1"/>
    <property type="molecule type" value="Genomic_DNA"/>
</dbReference>
<name>A0ABS0D4L9_9NOCA</name>
<accession>A0ABS0D4L9</accession>
<feature type="transmembrane region" description="Helical" evidence="1">
    <location>
        <begin position="12"/>
        <end position="32"/>
    </location>
</feature>
<reference evidence="2 3" key="1">
    <citation type="submission" date="2020-10" db="EMBL/GenBank/DDBJ databases">
        <title>Identification of Nocardia species via Next-generation sequencing and recognition of intraspecies genetic diversity.</title>
        <authorList>
            <person name="Li P."/>
            <person name="Li P."/>
            <person name="Lu B."/>
        </authorList>
    </citation>
    <scope>NUCLEOTIDE SEQUENCE [LARGE SCALE GENOMIC DNA]</scope>
    <source>
        <strain evidence="2 3">BJ06-0157</strain>
    </source>
</reference>
<keyword evidence="3" id="KW-1185">Reference proteome</keyword>
<evidence type="ECO:0000313" key="2">
    <source>
        <dbReference type="EMBL" id="MBF6302068.1"/>
    </source>
</evidence>
<feature type="transmembrane region" description="Helical" evidence="1">
    <location>
        <begin position="123"/>
        <end position="144"/>
    </location>
</feature>
<organism evidence="2 3">
    <name type="scientific">Nocardia amamiensis</name>
    <dbReference type="NCBI Taxonomy" id="404578"/>
    <lineage>
        <taxon>Bacteria</taxon>
        <taxon>Bacillati</taxon>
        <taxon>Actinomycetota</taxon>
        <taxon>Actinomycetes</taxon>
        <taxon>Mycobacteriales</taxon>
        <taxon>Nocardiaceae</taxon>
        <taxon>Nocardia</taxon>
    </lineage>
</organism>
<feature type="transmembrane region" description="Helical" evidence="1">
    <location>
        <begin position="92"/>
        <end position="111"/>
    </location>
</feature>